<reference evidence="1" key="1">
    <citation type="submission" date="2020-01" db="EMBL/GenBank/DDBJ databases">
        <title>Insect and environment-associated Actinomycetes.</title>
        <authorList>
            <person name="Currrie C."/>
            <person name="Chevrette M."/>
            <person name="Carlson C."/>
            <person name="Stubbendieck R."/>
            <person name="Wendt-Pienkowski E."/>
        </authorList>
    </citation>
    <scope>NUCLEOTIDE SEQUENCE</scope>
    <source>
        <strain evidence="1">SID7499</strain>
    </source>
</reference>
<proteinExistence type="predicted"/>
<dbReference type="EMBL" id="JAAGMN010004423">
    <property type="protein sequence ID" value="NEE13029.1"/>
    <property type="molecule type" value="Genomic_DNA"/>
</dbReference>
<gene>
    <name evidence="1" type="ORF">G3M58_42070</name>
</gene>
<comment type="caution">
    <text evidence="1">The sequence shown here is derived from an EMBL/GenBank/DDBJ whole genome shotgun (WGS) entry which is preliminary data.</text>
</comment>
<dbReference type="Gene3D" id="3.30.70.3290">
    <property type="match status" value="1"/>
</dbReference>
<organism evidence="1">
    <name type="scientific">Streptomyces sp. SID7499</name>
    <dbReference type="NCBI Taxonomy" id="2706086"/>
    <lineage>
        <taxon>Bacteria</taxon>
        <taxon>Bacillati</taxon>
        <taxon>Actinomycetota</taxon>
        <taxon>Actinomycetes</taxon>
        <taxon>Kitasatosporales</taxon>
        <taxon>Streptomycetaceae</taxon>
        <taxon>Streptomyces</taxon>
    </lineage>
</organism>
<sequence>QAVGDAWSHGADIDREALTGGAYARRVPLPGYPFARTRHWIDVRPHSPEAGQPAAVETDRFPVELSAHLDWMTSTAERLSGEHAA</sequence>
<evidence type="ECO:0000313" key="1">
    <source>
        <dbReference type="EMBL" id="NEE13029.1"/>
    </source>
</evidence>
<feature type="non-terminal residue" evidence="1">
    <location>
        <position position="85"/>
    </location>
</feature>
<protein>
    <submittedName>
        <fullName evidence="1">Uncharacterized protein</fullName>
    </submittedName>
</protein>
<dbReference type="AlphaFoldDB" id="A0A6G3X5F4"/>
<name>A0A6G3X5F4_9ACTN</name>
<feature type="non-terminal residue" evidence="1">
    <location>
        <position position="1"/>
    </location>
</feature>
<accession>A0A6G3X5F4</accession>